<gene>
    <name evidence="1" type="ORF">AXG93_4311s1030</name>
</gene>
<dbReference type="AlphaFoldDB" id="A0A176W299"/>
<evidence type="ECO:0000313" key="2">
    <source>
        <dbReference type="Proteomes" id="UP000077202"/>
    </source>
</evidence>
<keyword evidence="2" id="KW-1185">Reference proteome</keyword>
<dbReference type="Proteomes" id="UP000077202">
    <property type="component" value="Unassembled WGS sequence"/>
</dbReference>
<sequence>MLSERVVLLLRYLDMKMVKYAELAIVGSYVARRRQSFAAEKNLQTKVEVEYVDLRLDINNTQKVTAELWEKIEVFQKGFKEELKRAEELTATLTKPDQLHAVELTLKALALGDCKAAKSLELERGKRLDADCSTLRSQLSMVEEQLSTVKAKLLET</sequence>
<reference evidence="1" key="1">
    <citation type="submission" date="2016-03" db="EMBL/GenBank/DDBJ databases">
        <title>Mechanisms controlling the formation of the plant cell surface in tip-growing cells are functionally conserved among land plants.</title>
        <authorList>
            <person name="Honkanen S."/>
            <person name="Jones V.A."/>
            <person name="Morieri G."/>
            <person name="Champion C."/>
            <person name="Hetherington A.J."/>
            <person name="Kelly S."/>
            <person name="Saint-Marcoux D."/>
            <person name="Proust H."/>
            <person name="Prescott H."/>
            <person name="Dolan L."/>
        </authorList>
    </citation>
    <scope>NUCLEOTIDE SEQUENCE [LARGE SCALE GENOMIC DNA]</scope>
    <source>
        <tissue evidence="1">Whole gametophyte</tissue>
    </source>
</reference>
<comment type="caution">
    <text evidence="1">The sequence shown here is derived from an EMBL/GenBank/DDBJ whole genome shotgun (WGS) entry which is preliminary data.</text>
</comment>
<dbReference type="EMBL" id="LVLJ01001953">
    <property type="protein sequence ID" value="OAE27204.1"/>
    <property type="molecule type" value="Genomic_DNA"/>
</dbReference>
<protein>
    <submittedName>
        <fullName evidence="1">Uncharacterized protein</fullName>
    </submittedName>
</protein>
<evidence type="ECO:0000313" key="1">
    <source>
        <dbReference type="EMBL" id="OAE27204.1"/>
    </source>
</evidence>
<organism evidence="1 2">
    <name type="scientific">Marchantia polymorpha subsp. ruderalis</name>
    <dbReference type="NCBI Taxonomy" id="1480154"/>
    <lineage>
        <taxon>Eukaryota</taxon>
        <taxon>Viridiplantae</taxon>
        <taxon>Streptophyta</taxon>
        <taxon>Embryophyta</taxon>
        <taxon>Marchantiophyta</taxon>
        <taxon>Marchantiopsida</taxon>
        <taxon>Marchantiidae</taxon>
        <taxon>Marchantiales</taxon>
        <taxon>Marchantiaceae</taxon>
        <taxon>Marchantia</taxon>
    </lineage>
</organism>
<proteinExistence type="predicted"/>
<accession>A0A176W299</accession>
<name>A0A176W299_MARPO</name>